<dbReference type="Pfam" id="PF00198">
    <property type="entry name" value="2-oxoacid_dh"/>
    <property type="match status" value="1"/>
</dbReference>
<dbReference type="PANTHER" id="PTHR43178">
    <property type="entry name" value="DIHYDROLIPOAMIDE ACETYLTRANSFERASE COMPONENT OF PYRUVATE DEHYDROGENASE COMPLEX"/>
    <property type="match status" value="1"/>
</dbReference>
<reference evidence="6" key="1">
    <citation type="journal article" date="2014" name="Int. J. Syst. Evol. Microbiol.">
        <title>Complete genome sequence of Corynebacterium casei LMG S-19264T (=DSM 44701T), isolated from a smear-ripened cheese.</title>
        <authorList>
            <consortium name="US DOE Joint Genome Institute (JGI-PGF)"/>
            <person name="Walter F."/>
            <person name="Albersmeier A."/>
            <person name="Kalinowski J."/>
            <person name="Ruckert C."/>
        </authorList>
    </citation>
    <scope>NUCLEOTIDE SEQUENCE</scope>
    <source>
        <strain evidence="6">JCM 5069</strain>
    </source>
</reference>
<evidence type="ECO:0000259" key="5">
    <source>
        <dbReference type="Pfam" id="PF00198"/>
    </source>
</evidence>
<dbReference type="GO" id="GO:0031405">
    <property type="term" value="F:lipoic acid binding"/>
    <property type="evidence" value="ECO:0007669"/>
    <property type="project" value="TreeGrafter"/>
</dbReference>
<feature type="compositionally biased region" description="Low complexity" evidence="4">
    <location>
        <begin position="274"/>
        <end position="289"/>
    </location>
</feature>
<evidence type="ECO:0000256" key="4">
    <source>
        <dbReference type="SAM" id="MobiDB-lite"/>
    </source>
</evidence>
<dbReference type="GO" id="GO:0005737">
    <property type="term" value="C:cytoplasm"/>
    <property type="evidence" value="ECO:0007669"/>
    <property type="project" value="TreeGrafter"/>
</dbReference>
<reference evidence="6" key="2">
    <citation type="submission" date="2020-09" db="EMBL/GenBank/DDBJ databases">
        <authorList>
            <person name="Sun Q."/>
            <person name="Ohkuma M."/>
        </authorList>
    </citation>
    <scope>NUCLEOTIDE SEQUENCE</scope>
    <source>
        <strain evidence="6">JCM 5069</strain>
    </source>
</reference>
<keyword evidence="2" id="KW-0808">Transferase</keyword>
<feature type="domain" description="2-oxoacid dehydrogenase acyltransferase catalytic" evidence="5">
    <location>
        <begin position="159"/>
        <end position="253"/>
    </location>
</feature>
<name>A0A919GQL0_9ACTN</name>
<dbReference type="AlphaFoldDB" id="A0A919GQL0"/>
<evidence type="ECO:0000313" key="7">
    <source>
        <dbReference type="Proteomes" id="UP000603708"/>
    </source>
</evidence>
<dbReference type="InterPro" id="IPR001078">
    <property type="entry name" value="2-oxoacid_DH_actylTfrase"/>
</dbReference>
<dbReference type="SUPFAM" id="SSF52777">
    <property type="entry name" value="CoA-dependent acyltransferases"/>
    <property type="match status" value="1"/>
</dbReference>
<dbReference type="Proteomes" id="UP000603708">
    <property type="component" value="Unassembled WGS sequence"/>
</dbReference>
<feature type="region of interest" description="Disordered" evidence="4">
    <location>
        <begin position="266"/>
        <end position="289"/>
    </location>
</feature>
<keyword evidence="3" id="KW-0012">Acyltransferase</keyword>
<dbReference type="InterPro" id="IPR023213">
    <property type="entry name" value="CAT-like_dom_sf"/>
</dbReference>
<dbReference type="GO" id="GO:0016407">
    <property type="term" value="F:acetyltransferase activity"/>
    <property type="evidence" value="ECO:0007669"/>
    <property type="project" value="TreeGrafter"/>
</dbReference>
<evidence type="ECO:0000256" key="3">
    <source>
        <dbReference type="ARBA" id="ARBA00023315"/>
    </source>
</evidence>
<organism evidence="6 7">
    <name type="scientific">Streptomyces sulfonofaciens</name>
    <dbReference type="NCBI Taxonomy" id="68272"/>
    <lineage>
        <taxon>Bacteria</taxon>
        <taxon>Bacillati</taxon>
        <taxon>Actinomycetota</taxon>
        <taxon>Actinomycetes</taxon>
        <taxon>Kitasatosporales</taxon>
        <taxon>Streptomycetaceae</taxon>
        <taxon>Streptomyces</taxon>
    </lineage>
</organism>
<comment type="cofactor">
    <cofactor evidence="1">
        <name>(R)-lipoate</name>
        <dbReference type="ChEBI" id="CHEBI:83088"/>
    </cofactor>
</comment>
<evidence type="ECO:0000313" key="6">
    <source>
        <dbReference type="EMBL" id="GHH88413.1"/>
    </source>
</evidence>
<dbReference type="RefSeq" id="WP_229925156.1">
    <property type="nucleotide sequence ID" value="NZ_BNCD01000036.1"/>
</dbReference>
<evidence type="ECO:0000256" key="2">
    <source>
        <dbReference type="ARBA" id="ARBA00022679"/>
    </source>
</evidence>
<proteinExistence type="predicted"/>
<sequence>MSAAPAQRPIARERRHTLHFLDGIRSFAPVFLDTDVDMTRVREHRAAARDDGPRYSTLTYVLHTAARVLAAHPRANSAIRGRVRARVAAYPHANGKITLDRTVNGERIVLSTVLRELEQASLDDIQARIDGLRTGDPAVMPEFAGARLLQKLPWLLGSLAYRQASRSLTRRADTMGTFAVTSLGHRPVDGFHSVGGATVTLGLGRTADRPVARDGEVVVAPVMRLNLTFDHRVIDGAEAADVLAGIRDGLEGFRAAVEPAGATAVTGAAGAGSAGSASQAAAEPEGAAR</sequence>
<keyword evidence="7" id="KW-1185">Reference proteome</keyword>
<dbReference type="InterPro" id="IPR050743">
    <property type="entry name" value="2-oxoacid_DH_E2_comp"/>
</dbReference>
<gene>
    <name evidence="6" type="ORF">GCM10018793_67990</name>
</gene>
<comment type="caution">
    <text evidence="6">The sequence shown here is derived from an EMBL/GenBank/DDBJ whole genome shotgun (WGS) entry which is preliminary data.</text>
</comment>
<evidence type="ECO:0000256" key="1">
    <source>
        <dbReference type="ARBA" id="ARBA00001938"/>
    </source>
</evidence>
<accession>A0A919GQL0</accession>
<dbReference type="EMBL" id="BNCD01000036">
    <property type="protein sequence ID" value="GHH88413.1"/>
    <property type="molecule type" value="Genomic_DNA"/>
</dbReference>
<protein>
    <recommendedName>
        <fullName evidence="5">2-oxoacid dehydrogenase acyltransferase catalytic domain-containing protein</fullName>
    </recommendedName>
</protein>
<dbReference type="Gene3D" id="3.30.559.10">
    <property type="entry name" value="Chloramphenicol acetyltransferase-like domain"/>
    <property type="match status" value="1"/>
</dbReference>
<dbReference type="PANTHER" id="PTHR43178:SF5">
    <property type="entry name" value="LIPOAMIDE ACYLTRANSFERASE COMPONENT OF BRANCHED-CHAIN ALPHA-KETO ACID DEHYDROGENASE COMPLEX, MITOCHONDRIAL"/>
    <property type="match status" value="1"/>
</dbReference>